<keyword evidence="2 5" id="KW-0812">Transmembrane</keyword>
<evidence type="ECO:0000256" key="1">
    <source>
        <dbReference type="ARBA" id="ARBA00004141"/>
    </source>
</evidence>
<feature type="transmembrane region" description="Helical" evidence="5">
    <location>
        <begin position="162"/>
        <end position="190"/>
    </location>
</feature>
<feature type="transmembrane region" description="Helical" evidence="5">
    <location>
        <begin position="312"/>
        <end position="336"/>
    </location>
</feature>
<feature type="transmembrane region" description="Helical" evidence="5">
    <location>
        <begin position="387"/>
        <end position="410"/>
    </location>
</feature>
<dbReference type="RefSeq" id="WP_052880878.1">
    <property type="nucleotide sequence ID" value="NZ_CP010904.1"/>
</dbReference>
<feature type="domain" description="Cation/H+ exchanger transmembrane" evidence="6">
    <location>
        <begin position="27"/>
        <end position="398"/>
    </location>
</feature>
<dbReference type="STRING" id="1307763.L21SP4_00167"/>
<dbReference type="Gene3D" id="1.20.1530.20">
    <property type="match status" value="1"/>
</dbReference>
<dbReference type="AlphaFoldDB" id="A0A0G3EAI0"/>
<reference evidence="8" key="1">
    <citation type="submission" date="2015-02" db="EMBL/GenBank/DDBJ databases">
        <title>Description and complete genome sequence of the first cultured representative of the subdivision 5 of the Verrucomicrobia phylum.</title>
        <authorList>
            <person name="Spring S."/>
            <person name="Bunk B."/>
            <person name="Sproer C."/>
            <person name="Klenk H.-P."/>
        </authorList>
    </citation>
    <scope>NUCLEOTIDE SEQUENCE [LARGE SCALE GENOMIC DNA]</scope>
    <source>
        <strain evidence="8">L21-Fru-AB</strain>
    </source>
</reference>
<dbReference type="GO" id="GO:0016020">
    <property type="term" value="C:membrane"/>
    <property type="evidence" value="ECO:0007669"/>
    <property type="project" value="UniProtKB-SubCell"/>
</dbReference>
<dbReference type="InterPro" id="IPR038770">
    <property type="entry name" value="Na+/solute_symporter_sf"/>
</dbReference>
<evidence type="ECO:0000256" key="5">
    <source>
        <dbReference type="SAM" id="Phobius"/>
    </source>
</evidence>
<keyword evidence="4 5" id="KW-0472">Membrane</keyword>
<accession>A0A0G3EAI0</accession>
<dbReference type="Proteomes" id="UP000035268">
    <property type="component" value="Chromosome"/>
</dbReference>
<dbReference type="KEGG" id="vbl:L21SP4_00167"/>
<evidence type="ECO:0000313" key="7">
    <source>
        <dbReference type="EMBL" id="AKJ63451.1"/>
    </source>
</evidence>
<feature type="transmembrane region" description="Helical" evidence="5">
    <location>
        <begin position="15"/>
        <end position="33"/>
    </location>
</feature>
<feature type="transmembrane region" description="Helical" evidence="5">
    <location>
        <begin position="45"/>
        <end position="65"/>
    </location>
</feature>
<dbReference type="Pfam" id="PF00999">
    <property type="entry name" value="Na_H_Exchanger"/>
    <property type="match status" value="1"/>
</dbReference>
<dbReference type="EMBL" id="CP010904">
    <property type="protein sequence ID" value="AKJ63451.1"/>
    <property type="molecule type" value="Genomic_DNA"/>
</dbReference>
<organism evidence="7 8">
    <name type="scientific">Kiritimatiella glycovorans</name>
    <dbReference type="NCBI Taxonomy" id="1307763"/>
    <lineage>
        <taxon>Bacteria</taxon>
        <taxon>Pseudomonadati</taxon>
        <taxon>Kiritimatiellota</taxon>
        <taxon>Kiritimatiellia</taxon>
        <taxon>Kiritimatiellales</taxon>
        <taxon>Kiritimatiellaceae</taxon>
        <taxon>Kiritimatiella</taxon>
    </lineage>
</organism>
<evidence type="ECO:0000256" key="2">
    <source>
        <dbReference type="ARBA" id="ARBA00022692"/>
    </source>
</evidence>
<keyword evidence="3 5" id="KW-1133">Transmembrane helix</keyword>
<proteinExistence type="predicted"/>
<sequence length="418" mass="44259">MQILIDALLHLRDTFNDHIVFSMGVLLVIGYFAGKLAERVRLPAITGYIVAGLLLGDAVTGVIHAEMTKTLRTVTEVALGIIAITIGSEFALPKIRRLGPGILTITLVQLFGTFFIVALALFAAGLAWSYSMLLGAIASATAPAATVVIIQNLRARGDFVDTLYGVVALDDAGCVLLFSAVYAFVFTFIGPAAAQATGGMTVVVHAVTEIVSAIGLGAAQGLLMRLFTWRVKRDNERLIIALGSIFLFTAVAISLELSPLLTNMMAGAVLANISNHRHALFRVITPLTPPLYAAFFAIAGTELDIAVLGDPWVLALGSIYVIARATGKYAGVWAGARACRAPASVRNYLGLSMLPQAGVAIGLVLFLQASPLAARGSPEVQQWLMRIANIVLFAVFVNELAGPPLSRFAIVRGMEKNS</sequence>
<protein>
    <submittedName>
        <fullName evidence="7">Potassium/proton antiporter</fullName>
    </submittedName>
</protein>
<evidence type="ECO:0000259" key="6">
    <source>
        <dbReference type="Pfam" id="PF00999"/>
    </source>
</evidence>
<feature type="transmembrane region" description="Helical" evidence="5">
    <location>
        <begin position="130"/>
        <end position="150"/>
    </location>
</feature>
<dbReference type="PANTHER" id="PTHR43021">
    <property type="entry name" value="NA(+)/H(+) ANTIPORTER-RELATED"/>
    <property type="match status" value="1"/>
</dbReference>
<dbReference type="GO" id="GO:0015297">
    <property type="term" value="F:antiporter activity"/>
    <property type="evidence" value="ECO:0007669"/>
    <property type="project" value="InterPro"/>
</dbReference>
<dbReference type="OrthoDB" id="9778229at2"/>
<evidence type="ECO:0000313" key="8">
    <source>
        <dbReference type="Proteomes" id="UP000035268"/>
    </source>
</evidence>
<dbReference type="InterPro" id="IPR006153">
    <property type="entry name" value="Cation/H_exchanger_TM"/>
</dbReference>
<evidence type="ECO:0000256" key="3">
    <source>
        <dbReference type="ARBA" id="ARBA00022989"/>
    </source>
</evidence>
<dbReference type="GO" id="GO:1902600">
    <property type="term" value="P:proton transmembrane transport"/>
    <property type="evidence" value="ECO:0007669"/>
    <property type="project" value="InterPro"/>
</dbReference>
<reference evidence="7 8" key="2">
    <citation type="journal article" date="2016" name="ISME J.">
        <title>Characterization of the first cultured representative of Verrucomicrobia subdivision 5 indicates the proposal of a novel phylum.</title>
        <authorList>
            <person name="Spring S."/>
            <person name="Bunk B."/>
            <person name="Sproer C."/>
            <person name="Schumann P."/>
            <person name="Rohde M."/>
            <person name="Tindall B.J."/>
            <person name="Klenk H.P."/>
        </authorList>
    </citation>
    <scope>NUCLEOTIDE SEQUENCE [LARGE SCALE GENOMIC DNA]</scope>
    <source>
        <strain evidence="7 8">L21-Fru-AB</strain>
    </source>
</reference>
<feature type="transmembrane region" description="Helical" evidence="5">
    <location>
        <begin position="202"/>
        <end position="226"/>
    </location>
</feature>
<dbReference type="PANTHER" id="PTHR43021:SF2">
    <property type="entry name" value="CATION_H+ EXCHANGER DOMAIN-CONTAINING PROTEIN"/>
    <property type="match status" value="1"/>
</dbReference>
<gene>
    <name evidence="7" type="ORF">L21SP4_00167</name>
</gene>
<evidence type="ECO:0000256" key="4">
    <source>
        <dbReference type="ARBA" id="ARBA00023136"/>
    </source>
</evidence>
<feature type="transmembrane region" description="Helical" evidence="5">
    <location>
        <begin position="102"/>
        <end position="124"/>
    </location>
</feature>
<keyword evidence="8" id="KW-1185">Reference proteome</keyword>
<comment type="subcellular location">
    <subcellularLocation>
        <location evidence="1">Membrane</location>
        <topology evidence="1">Multi-pass membrane protein</topology>
    </subcellularLocation>
</comment>
<feature type="transmembrane region" description="Helical" evidence="5">
    <location>
        <begin position="238"/>
        <end position="255"/>
    </location>
</feature>
<feature type="transmembrane region" description="Helical" evidence="5">
    <location>
        <begin position="348"/>
        <end position="367"/>
    </location>
</feature>
<name>A0A0G3EAI0_9BACT</name>